<dbReference type="InterPro" id="IPR030700">
    <property type="entry name" value="N-end_Aminoacyl_Trfase"/>
</dbReference>
<feature type="domain" description="N-end rule aminoacyl transferase C-terminal" evidence="1">
    <location>
        <begin position="112"/>
        <end position="253"/>
    </location>
</feature>
<evidence type="ECO:0000313" key="2">
    <source>
        <dbReference type="EMBL" id="KAF5393600.1"/>
    </source>
</evidence>
<reference evidence="2 3" key="1">
    <citation type="journal article" date="2020" name="ISME J.">
        <title>Uncovering the hidden diversity of litter-decomposition mechanisms in mushroom-forming fungi.</title>
        <authorList>
            <person name="Floudas D."/>
            <person name="Bentzer J."/>
            <person name="Ahren D."/>
            <person name="Johansson T."/>
            <person name="Persson P."/>
            <person name="Tunlid A."/>
        </authorList>
    </citation>
    <scope>NUCLEOTIDE SEQUENCE [LARGE SCALE GENOMIC DNA]</scope>
    <source>
        <strain evidence="2 3">CBS 406.79</strain>
    </source>
</reference>
<proteinExistence type="predicted"/>
<accession>A0A8H5I2I7</accession>
<keyword evidence="3" id="KW-1185">Reference proteome</keyword>
<dbReference type="Proteomes" id="UP000518752">
    <property type="component" value="Unassembled WGS sequence"/>
</dbReference>
<dbReference type="OrthoDB" id="74183at2759"/>
<sequence>MNIRTFFNPLVFPPVHDQVGTLVFFIDVMASSQHPFTDWMPQLSNHLSITRSWWNKFVQHAGTQKQSKQRGRENAEFDLISAVHASEYQSHQDPPLTHRYEMTLEPSSYTDEKYQLFQKYQAEIHHDPSTSGGFNRFLVESPLFQEAIPYTSPPPDHLPTHYGSYHWCYRLDGELIAISVIDILPTCVSSVYFMYDKEYEAHSLGKLSALREIALTQELHRAGAPSLNFLYLGYYIHSCQKMRYKGEYQPSYLSDPVECLSAHCFDWECQLKLKFFQETHEWHPFGECSKLLNEFRYACFSHPERSIRGEPGSELVQEFKEYDPHEQDFEDIIGRVCVVSDISGARVSVRSAKLSPEWSSPVYKNQLLSCVEELGGELASRILFQL</sequence>
<dbReference type="PANTHER" id="PTHR21367">
    <property type="entry name" value="ARGININE-TRNA-PROTEIN TRANSFERASE 1"/>
    <property type="match status" value="1"/>
</dbReference>
<name>A0A8H5I2I7_9AGAR</name>
<protein>
    <recommendedName>
        <fullName evidence="1">N-end rule aminoacyl transferase C-terminal domain-containing protein</fullName>
    </recommendedName>
</protein>
<organism evidence="2 3">
    <name type="scientific">Collybiopsis confluens</name>
    <dbReference type="NCBI Taxonomy" id="2823264"/>
    <lineage>
        <taxon>Eukaryota</taxon>
        <taxon>Fungi</taxon>
        <taxon>Dikarya</taxon>
        <taxon>Basidiomycota</taxon>
        <taxon>Agaricomycotina</taxon>
        <taxon>Agaricomycetes</taxon>
        <taxon>Agaricomycetidae</taxon>
        <taxon>Agaricales</taxon>
        <taxon>Marasmiineae</taxon>
        <taxon>Omphalotaceae</taxon>
        <taxon>Collybiopsis</taxon>
    </lineage>
</organism>
<dbReference type="SUPFAM" id="SSF55729">
    <property type="entry name" value="Acyl-CoA N-acyltransferases (Nat)"/>
    <property type="match status" value="1"/>
</dbReference>
<dbReference type="GO" id="GO:0004057">
    <property type="term" value="F:arginyl-tRNA--protein transferase activity"/>
    <property type="evidence" value="ECO:0007669"/>
    <property type="project" value="InterPro"/>
</dbReference>
<dbReference type="GO" id="GO:0005737">
    <property type="term" value="C:cytoplasm"/>
    <property type="evidence" value="ECO:0007669"/>
    <property type="project" value="TreeGrafter"/>
</dbReference>
<dbReference type="Pfam" id="PF04377">
    <property type="entry name" value="ATE_C"/>
    <property type="match status" value="1"/>
</dbReference>
<comment type="caution">
    <text evidence="2">The sequence shown here is derived from an EMBL/GenBank/DDBJ whole genome shotgun (WGS) entry which is preliminary data.</text>
</comment>
<dbReference type="EMBL" id="JAACJN010000001">
    <property type="protein sequence ID" value="KAF5393600.1"/>
    <property type="molecule type" value="Genomic_DNA"/>
</dbReference>
<evidence type="ECO:0000259" key="1">
    <source>
        <dbReference type="Pfam" id="PF04377"/>
    </source>
</evidence>
<dbReference type="PANTHER" id="PTHR21367:SF1">
    <property type="entry name" value="ARGINYL-TRNA--PROTEIN TRANSFERASE 1"/>
    <property type="match status" value="1"/>
</dbReference>
<dbReference type="InterPro" id="IPR007472">
    <property type="entry name" value="N-end_Aminoacyl_Trfase_C"/>
</dbReference>
<dbReference type="InterPro" id="IPR016181">
    <property type="entry name" value="Acyl_CoA_acyltransferase"/>
</dbReference>
<gene>
    <name evidence="2" type="ORF">D9757_000124</name>
</gene>
<dbReference type="AlphaFoldDB" id="A0A8H5I2I7"/>
<evidence type="ECO:0000313" key="3">
    <source>
        <dbReference type="Proteomes" id="UP000518752"/>
    </source>
</evidence>